<organism evidence="1 2">
    <name type="scientific">Candidatus Anaerostipes avistercoris</name>
    <dbReference type="NCBI Taxonomy" id="2838462"/>
    <lineage>
        <taxon>Bacteria</taxon>
        <taxon>Bacillati</taxon>
        <taxon>Bacillota</taxon>
        <taxon>Clostridia</taxon>
        <taxon>Lachnospirales</taxon>
        <taxon>Lachnospiraceae</taxon>
        <taxon>Anaerostipes</taxon>
    </lineage>
</organism>
<evidence type="ECO:0000313" key="2">
    <source>
        <dbReference type="Proteomes" id="UP000823904"/>
    </source>
</evidence>
<name>A0A9D2PIL5_9FIRM</name>
<reference evidence="1" key="1">
    <citation type="journal article" date="2021" name="PeerJ">
        <title>Extensive microbial diversity within the chicken gut microbiome revealed by metagenomics and culture.</title>
        <authorList>
            <person name="Gilroy R."/>
            <person name="Ravi A."/>
            <person name="Getino M."/>
            <person name="Pursley I."/>
            <person name="Horton D.L."/>
            <person name="Alikhan N.F."/>
            <person name="Baker D."/>
            <person name="Gharbi K."/>
            <person name="Hall N."/>
            <person name="Watson M."/>
            <person name="Adriaenssens E.M."/>
            <person name="Foster-Nyarko E."/>
            <person name="Jarju S."/>
            <person name="Secka A."/>
            <person name="Antonio M."/>
            <person name="Oren A."/>
            <person name="Chaudhuri R.R."/>
            <person name="La Ragione R."/>
            <person name="Hildebrand F."/>
            <person name="Pallen M.J."/>
        </authorList>
    </citation>
    <scope>NUCLEOTIDE SEQUENCE</scope>
    <source>
        <strain evidence="1">ChiSjej3B21-8574</strain>
    </source>
</reference>
<dbReference type="InterPro" id="IPR009711">
    <property type="entry name" value="UPF0473"/>
</dbReference>
<comment type="caution">
    <text evidence="1">The sequence shown here is derived from an EMBL/GenBank/DDBJ whole genome shotgun (WGS) entry which is preliminary data.</text>
</comment>
<proteinExistence type="predicted"/>
<sequence>MSEFEDNYIEEDNPVLHLELEDGTLMDCAVIAIFEAGSMTYIALVPVEELENDAEDTALLLYRYIEDGDDPESFELDEIQTDEEYELVTSTLDQIIEESPEDAEF</sequence>
<dbReference type="Proteomes" id="UP000823904">
    <property type="component" value="Unassembled WGS sequence"/>
</dbReference>
<dbReference type="AlphaFoldDB" id="A0A9D2PIL5"/>
<reference evidence="1" key="2">
    <citation type="submission" date="2021-04" db="EMBL/GenBank/DDBJ databases">
        <authorList>
            <person name="Gilroy R."/>
        </authorList>
    </citation>
    <scope>NUCLEOTIDE SEQUENCE</scope>
    <source>
        <strain evidence="1">ChiSjej3B21-8574</strain>
    </source>
</reference>
<gene>
    <name evidence="1" type="ORF">H9754_12635</name>
</gene>
<dbReference type="EMBL" id="DWWD01000046">
    <property type="protein sequence ID" value="HJC51392.1"/>
    <property type="molecule type" value="Genomic_DNA"/>
</dbReference>
<evidence type="ECO:0000313" key="1">
    <source>
        <dbReference type="EMBL" id="HJC51392.1"/>
    </source>
</evidence>
<protein>
    <submittedName>
        <fullName evidence="1">DUF1292 domain-containing protein</fullName>
    </submittedName>
</protein>
<accession>A0A9D2PIL5</accession>
<dbReference type="Pfam" id="PF06949">
    <property type="entry name" value="DUF1292"/>
    <property type="match status" value="1"/>
</dbReference>